<feature type="domain" description="ABC transporter" evidence="8">
    <location>
        <begin position="332"/>
        <end position="573"/>
    </location>
</feature>
<evidence type="ECO:0000313" key="10">
    <source>
        <dbReference type="EMBL" id="MDT9600381.1"/>
    </source>
</evidence>
<evidence type="ECO:0000256" key="4">
    <source>
        <dbReference type="ARBA" id="ARBA00022840"/>
    </source>
</evidence>
<feature type="transmembrane region" description="Helical" evidence="7">
    <location>
        <begin position="57"/>
        <end position="77"/>
    </location>
</feature>
<dbReference type="InterPro" id="IPR003439">
    <property type="entry name" value="ABC_transporter-like_ATP-bd"/>
</dbReference>
<keyword evidence="11" id="KW-1185">Reference proteome</keyword>
<feature type="transmembrane region" description="Helical" evidence="7">
    <location>
        <begin position="154"/>
        <end position="174"/>
    </location>
</feature>
<organism evidence="10 11">
    <name type="scientific">Sphingosinicella rhizophila</name>
    <dbReference type="NCBI Taxonomy" id="3050082"/>
    <lineage>
        <taxon>Bacteria</taxon>
        <taxon>Pseudomonadati</taxon>
        <taxon>Pseudomonadota</taxon>
        <taxon>Alphaproteobacteria</taxon>
        <taxon>Sphingomonadales</taxon>
        <taxon>Sphingosinicellaceae</taxon>
        <taxon>Sphingosinicella</taxon>
    </lineage>
</organism>
<evidence type="ECO:0000256" key="7">
    <source>
        <dbReference type="SAM" id="Phobius"/>
    </source>
</evidence>
<feature type="transmembrane region" description="Helical" evidence="7">
    <location>
        <begin position="23"/>
        <end position="45"/>
    </location>
</feature>
<feature type="domain" description="ABC transmembrane type-1" evidence="9">
    <location>
        <begin position="24"/>
        <end position="301"/>
    </location>
</feature>
<keyword evidence="4" id="KW-0067">ATP-binding</keyword>
<keyword evidence="6 7" id="KW-0472">Membrane</keyword>
<dbReference type="Pfam" id="PF00664">
    <property type="entry name" value="ABC_membrane"/>
    <property type="match status" value="1"/>
</dbReference>
<evidence type="ECO:0000259" key="9">
    <source>
        <dbReference type="PROSITE" id="PS50929"/>
    </source>
</evidence>
<dbReference type="RefSeq" id="WP_315727501.1">
    <property type="nucleotide sequence ID" value="NZ_JAVUPU010000008.1"/>
</dbReference>
<dbReference type="EMBL" id="JAVUPU010000008">
    <property type="protein sequence ID" value="MDT9600381.1"/>
    <property type="molecule type" value="Genomic_DNA"/>
</dbReference>
<evidence type="ECO:0000256" key="1">
    <source>
        <dbReference type="ARBA" id="ARBA00004651"/>
    </source>
</evidence>
<dbReference type="PANTHER" id="PTHR24221">
    <property type="entry name" value="ATP-BINDING CASSETTE SUB-FAMILY B"/>
    <property type="match status" value="1"/>
</dbReference>
<gene>
    <name evidence="10" type="ORF">RQX22_15590</name>
</gene>
<sequence length="579" mass="61839">MLGLPASNAAPLRAALAAVKRHFLWAASFSALLNLLFLAPTIYMLQIYDRVVPSRSATTLFFVTIVLVFALATLSLLDFIRSRLLVRASARLDRQLSGTIVDAVIAQPGGTRDTMNKQAMREFDRLRQVLTGPAMIALFDAPWVPIYILVCLLIHPAIGLLALAGTLIVLAVAWRNEAATRAPLQRANEAANRSYVSQEQSMAGAEVIRALGMRRAMVERHLDEREGMMALQAEANFAASFHVALSKFLRIALQSLALGLGALLAIDNLISAGAIFASSFLLGRALAPVDQLVGNWRNIVHARGAYATLDQLLEGRDERIVPTELPPPNGQLAVENLVILNAARDGAILGDVSFRMMPGEVVAVVGPSGAGKSTLARAIAGGILPDRGSIRFDGADRSDWDPERLAAHLGYLPQDPALFGGTVKENIARFAVDAGGSASIDQMVVAAAMACGAHDMILRLPNGYDTLLGWGGRGLSAGQAQRVALARALFGRPNLLILDEPNAHLDSEGEASLVQSLQQSKADGAAVMVVAHRMGIMAVVDRILVLANGRIEAFGPRDEVLERLKGGAPRSLEKKRRAG</sequence>
<feature type="transmembrane region" description="Helical" evidence="7">
    <location>
        <begin position="129"/>
        <end position="148"/>
    </location>
</feature>
<reference evidence="10 11" key="1">
    <citation type="submission" date="2023-05" db="EMBL/GenBank/DDBJ databases">
        <authorList>
            <person name="Guo Y."/>
        </authorList>
    </citation>
    <scope>NUCLEOTIDE SEQUENCE [LARGE SCALE GENOMIC DNA]</scope>
    <source>
        <strain evidence="10 11">GR2756</strain>
    </source>
</reference>
<dbReference type="NCBIfam" id="TIGR01842">
    <property type="entry name" value="type_I_sec_PrtD"/>
    <property type="match status" value="1"/>
</dbReference>
<dbReference type="InterPro" id="IPR017871">
    <property type="entry name" value="ABC_transporter-like_CS"/>
</dbReference>
<dbReference type="InterPro" id="IPR010128">
    <property type="entry name" value="ATPase_T1SS_PrtD-like"/>
</dbReference>
<evidence type="ECO:0000256" key="5">
    <source>
        <dbReference type="ARBA" id="ARBA00022989"/>
    </source>
</evidence>
<feature type="transmembrane region" description="Helical" evidence="7">
    <location>
        <begin position="256"/>
        <end position="282"/>
    </location>
</feature>
<evidence type="ECO:0000256" key="3">
    <source>
        <dbReference type="ARBA" id="ARBA00022741"/>
    </source>
</evidence>
<dbReference type="Proteomes" id="UP001259572">
    <property type="component" value="Unassembled WGS sequence"/>
</dbReference>
<dbReference type="PROSITE" id="PS50929">
    <property type="entry name" value="ABC_TM1F"/>
    <property type="match status" value="1"/>
</dbReference>
<dbReference type="Gene3D" id="1.20.1560.10">
    <property type="entry name" value="ABC transporter type 1, transmembrane domain"/>
    <property type="match status" value="1"/>
</dbReference>
<protein>
    <submittedName>
        <fullName evidence="10">Type I secretion system permease/ATPase</fullName>
    </submittedName>
</protein>
<dbReference type="PROSITE" id="PS00211">
    <property type="entry name" value="ABC_TRANSPORTER_1"/>
    <property type="match status" value="1"/>
</dbReference>
<keyword evidence="5 7" id="KW-1133">Transmembrane helix</keyword>
<dbReference type="PROSITE" id="PS50893">
    <property type="entry name" value="ABC_TRANSPORTER_2"/>
    <property type="match status" value="1"/>
</dbReference>
<evidence type="ECO:0000256" key="2">
    <source>
        <dbReference type="ARBA" id="ARBA00022692"/>
    </source>
</evidence>
<evidence type="ECO:0000313" key="11">
    <source>
        <dbReference type="Proteomes" id="UP001259572"/>
    </source>
</evidence>
<dbReference type="Gene3D" id="3.40.50.300">
    <property type="entry name" value="P-loop containing nucleotide triphosphate hydrolases"/>
    <property type="match status" value="1"/>
</dbReference>
<evidence type="ECO:0000256" key="6">
    <source>
        <dbReference type="ARBA" id="ARBA00023136"/>
    </source>
</evidence>
<dbReference type="InterPro" id="IPR003593">
    <property type="entry name" value="AAA+_ATPase"/>
</dbReference>
<comment type="caution">
    <text evidence="10">The sequence shown here is derived from an EMBL/GenBank/DDBJ whole genome shotgun (WGS) entry which is preliminary data.</text>
</comment>
<dbReference type="SMART" id="SM00382">
    <property type="entry name" value="AAA"/>
    <property type="match status" value="1"/>
</dbReference>
<dbReference type="InterPro" id="IPR039421">
    <property type="entry name" value="Type_1_exporter"/>
</dbReference>
<dbReference type="InterPro" id="IPR027417">
    <property type="entry name" value="P-loop_NTPase"/>
</dbReference>
<name>A0ABU3QAD5_9SPHN</name>
<dbReference type="Pfam" id="PF00005">
    <property type="entry name" value="ABC_tran"/>
    <property type="match status" value="1"/>
</dbReference>
<dbReference type="InterPro" id="IPR036640">
    <property type="entry name" value="ABC1_TM_sf"/>
</dbReference>
<proteinExistence type="predicted"/>
<keyword evidence="2 7" id="KW-0812">Transmembrane</keyword>
<dbReference type="SUPFAM" id="SSF52540">
    <property type="entry name" value="P-loop containing nucleoside triphosphate hydrolases"/>
    <property type="match status" value="1"/>
</dbReference>
<dbReference type="SUPFAM" id="SSF90123">
    <property type="entry name" value="ABC transporter transmembrane region"/>
    <property type="match status" value="1"/>
</dbReference>
<comment type="subcellular location">
    <subcellularLocation>
        <location evidence="1">Cell membrane</location>
        <topology evidence="1">Multi-pass membrane protein</topology>
    </subcellularLocation>
</comment>
<keyword evidence="3" id="KW-0547">Nucleotide-binding</keyword>
<accession>A0ABU3QAD5</accession>
<dbReference type="PANTHER" id="PTHR24221:SF248">
    <property type="entry name" value="ABC TRANSPORTER TRANSMEMBRANE REGION"/>
    <property type="match status" value="1"/>
</dbReference>
<dbReference type="InterPro" id="IPR011527">
    <property type="entry name" value="ABC1_TM_dom"/>
</dbReference>
<evidence type="ECO:0000259" key="8">
    <source>
        <dbReference type="PROSITE" id="PS50893"/>
    </source>
</evidence>